<proteinExistence type="inferred from homology"/>
<feature type="transmembrane region" description="Helical" evidence="7">
    <location>
        <begin position="140"/>
        <end position="160"/>
    </location>
</feature>
<evidence type="ECO:0000256" key="5">
    <source>
        <dbReference type="ARBA" id="ARBA00022989"/>
    </source>
</evidence>
<feature type="transmembrane region" description="Helical" evidence="7">
    <location>
        <begin position="104"/>
        <end position="128"/>
    </location>
</feature>
<evidence type="ECO:0000256" key="2">
    <source>
        <dbReference type="ARBA" id="ARBA00022448"/>
    </source>
</evidence>
<dbReference type="InterPro" id="IPR050901">
    <property type="entry name" value="BP-dep_ABC_trans_perm"/>
</dbReference>
<dbReference type="SUPFAM" id="SSF161098">
    <property type="entry name" value="MetI-like"/>
    <property type="match status" value="1"/>
</dbReference>
<evidence type="ECO:0000256" key="3">
    <source>
        <dbReference type="ARBA" id="ARBA00022475"/>
    </source>
</evidence>
<feature type="transmembrane region" description="Helical" evidence="7">
    <location>
        <begin position="12"/>
        <end position="31"/>
    </location>
</feature>
<comment type="similarity">
    <text evidence="7">Belongs to the binding-protein-dependent transport system permease family.</text>
</comment>
<dbReference type="RefSeq" id="WP_171628321.1">
    <property type="nucleotide sequence ID" value="NZ_WHNY01000004.1"/>
</dbReference>
<sequence>MFEKTWGFRLFFWSTLILIGLFIMFPLYWMLNTALKPAAETLVPTLVPSHPTLSNFWKVIQDPQLRQYVKNSLFTAGVSSILATFISAYAGFSFSKFRYRGRKSFMSAIMISKMFPYGVLLLSIYILMQRYGLLDSYTSLILAFVTFTLPVGTWTLKTYFDEIPDEVLESAKMDGAGWMLIIHRIIFPLALPGLVSVAIFGFVLSWNDLLYSLTLVTDPAKRTLAPGLVMKYIGESSSDYGGMMAASIMVSVPVTMIFLVLQRFFIKGLTAGAVKG</sequence>
<dbReference type="InterPro" id="IPR000515">
    <property type="entry name" value="MetI-like"/>
</dbReference>
<name>A0ABX1X276_9BACL</name>
<organism evidence="9 10">
    <name type="scientific">Paenibacillus plantarum</name>
    <dbReference type="NCBI Taxonomy" id="2654975"/>
    <lineage>
        <taxon>Bacteria</taxon>
        <taxon>Bacillati</taxon>
        <taxon>Bacillota</taxon>
        <taxon>Bacilli</taxon>
        <taxon>Bacillales</taxon>
        <taxon>Paenibacillaceae</taxon>
        <taxon>Paenibacillus</taxon>
    </lineage>
</organism>
<feature type="transmembrane region" description="Helical" evidence="7">
    <location>
        <begin position="240"/>
        <end position="261"/>
    </location>
</feature>
<dbReference type="CDD" id="cd06261">
    <property type="entry name" value="TM_PBP2"/>
    <property type="match status" value="1"/>
</dbReference>
<accession>A0ABX1X276</accession>
<feature type="transmembrane region" description="Helical" evidence="7">
    <location>
        <begin position="73"/>
        <end position="92"/>
    </location>
</feature>
<keyword evidence="4 7" id="KW-0812">Transmembrane</keyword>
<comment type="caution">
    <text evidence="9">The sequence shown here is derived from an EMBL/GenBank/DDBJ whole genome shotgun (WGS) entry which is preliminary data.</text>
</comment>
<keyword evidence="10" id="KW-1185">Reference proteome</keyword>
<dbReference type="EMBL" id="WHNY01000004">
    <property type="protein sequence ID" value="NOU62501.1"/>
    <property type="molecule type" value="Genomic_DNA"/>
</dbReference>
<feature type="domain" description="ABC transmembrane type-1" evidence="8">
    <location>
        <begin position="69"/>
        <end position="261"/>
    </location>
</feature>
<evidence type="ECO:0000256" key="7">
    <source>
        <dbReference type="RuleBase" id="RU363032"/>
    </source>
</evidence>
<keyword evidence="5 7" id="KW-1133">Transmembrane helix</keyword>
<comment type="subcellular location">
    <subcellularLocation>
        <location evidence="1 7">Cell membrane</location>
        <topology evidence="1 7">Multi-pass membrane protein</topology>
    </subcellularLocation>
</comment>
<protein>
    <submittedName>
        <fullName evidence="9">ABC transporter permease subunit</fullName>
    </submittedName>
</protein>
<dbReference type="Proteomes" id="UP000653578">
    <property type="component" value="Unassembled WGS sequence"/>
</dbReference>
<keyword evidence="6 7" id="KW-0472">Membrane</keyword>
<dbReference type="Pfam" id="PF00528">
    <property type="entry name" value="BPD_transp_1"/>
    <property type="match status" value="1"/>
</dbReference>
<evidence type="ECO:0000256" key="1">
    <source>
        <dbReference type="ARBA" id="ARBA00004651"/>
    </source>
</evidence>
<gene>
    <name evidence="9" type="ORF">GC096_00380</name>
</gene>
<keyword evidence="3" id="KW-1003">Cell membrane</keyword>
<evidence type="ECO:0000259" key="8">
    <source>
        <dbReference type="PROSITE" id="PS50928"/>
    </source>
</evidence>
<evidence type="ECO:0000313" key="9">
    <source>
        <dbReference type="EMBL" id="NOU62501.1"/>
    </source>
</evidence>
<evidence type="ECO:0000256" key="6">
    <source>
        <dbReference type="ARBA" id="ARBA00023136"/>
    </source>
</evidence>
<evidence type="ECO:0000313" key="10">
    <source>
        <dbReference type="Proteomes" id="UP000653578"/>
    </source>
</evidence>
<dbReference type="PANTHER" id="PTHR32243:SF18">
    <property type="entry name" value="INNER MEMBRANE ABC TRANSPORTER PERMEASE PROTEIN YCJP"/>
    <property type="match status" value="1"/>
</dbReference>
<dbReference type="PROSITE" id="PS50928">
    <property type="entry name" value="ABC_TM1"/>
    <property type="match status" value="1"/>
</dbReference>
<dbReference type="PANTHER" id="PTHR32243">
    <property type="entry name" value="MALTOSE TRANSPORT SYSTEM PERMEASE-RELATED"/>
    <property type="match status" value="1"/>
</dbReference>
<dbReference type="InterPro" id="IPR035906">
    <property type="entry name" value="MetI-like_sf"/>
</dbReference>
<reference evidence="9 10" key="1">
    <citation type="submission" date="2019-10" db="EMBL/GenBank/DDBJ databases">
        <title>Description of Paenibacillus humi sp. nov.</title>
        <authorList>
            <person name="Carlier A."/>
            <person name="Qi S."/>
        </authorList>
    </citation>
    <scope>NUCLEOTIDE SEQUENCE [LARGE SCALE GENOMIC DNA]</scope>
    <source>
        <strain evidence="9 10">LMG 31461</strain>
    </source>
</reference>
<keyword evidence="2 7" id="KW-0813">Transport</keyword>
<evidence type="ECO:0000256" key="4">
    <source>
        <dbReference type="ARBA" id="ARBA00022692"/>
    </source>
</evidence>
<feature type="transmembrane region" description="Helical" evidence="7">
    <location>
        <begin position="181"/>
        <end position="206"/>
    </location>
</feature>
<dbReference type="Gene3D" id="1.10.3720.10">
    <property type="entry name" value="MetI-like"/>
    <property type="match status" value="1"/>
</dbReference>